<evidence type="ECO:0000313" key="2">
    <source>
        <dbReference type="EMBL" id="QFR48327.1"/>
    </source>
</evidence>
<organism evidence="2 3">
    <name type="scientific">Sulfurimonas lithotrophica</name>
    <dbReference type="NCBI Taxonomy" id="2590022"/>
    <lineage>
        <taxon>Bacteria</taxon>
        <taxon>Pseudomonadati</taxon>
        <taxon>Campylobacterota</taxon>
        <taxon>Epsilonproteobacteria</taxon>
        <taxon>Campylobacterales</taxon>
        <taxon>Sulfurimonadaceae</taxon>
        <taxon>Sulfurimonas</taxon>
    </lineage>
</organism>
<dbReference type="GO" id="GO:0016491">
    <property type="term" value="F:oxidoreductase activity"/>
    <property type="evidence" value="ECO:0007669"/>
    <property type="project" value="InterPro"/>
</dbReference>
<gene>
    <name evidence="2" type="ORF">FJR48_00740</name>
</gene>
<feature type="domain" description="FAD/NAD(P)-binding" evidence="1">
    <location>
        <begin position="3"/>
        <end position="306"/>
    </location>
</feature>
<dbReference type="SUPFAM" id="SSF51905">
    <property type="entry name" value="FAD/NAD(P)-binding domain"/>
    <property type="match status" value="1"/>
</dbReference>
<dbReference type="Pfam" id="PF07992">
    <property type="entry name" value="Pyr_redox_2"/>
    <property type="match status" value="1"/>
</dbReference>
<dbReference type="InterPro" id="IPR052541">
    <property type="entry name" value="SQRD"/>
</dbReference>
<evidence type="ECO:0000313" key="3">
    <source>
        <dbReference type="Proteomes" id="UP000326944"/>
    </source>
</evidence>
<evidence type="ECO:0000259" key="1">
    <source>
        <dbReference type="Pfam" id="PF07992"/>
    </source>
</evidence>
<proteinExistence type="predicted"/>
<dbReference type="InterPro" id="IPR023753">
    <property type="entry name" value="FAD/NAD-binding_dom"/>
</dbReference>
<reference evidence="2 3" key="1">
    <citation type="submission" date="2019-09" db="EMBL/GenBank/DDBJ databases">
        <title>Sulfurimonas gotlandica sp. nov., a chemoautotrophic and psychrotolerant epsilonproteobacterium isolated from a pelagic redoxcline, and an emended description of the genus Sulfurimonas.</title>
        <authorList>
            <person name="Wang S."/>
            <person name="Jiang L."/>
            <person name="Shao S."/>
        </authorList>
    </citation>
    <scope>NUCLEOTIDE SEQUENCE [LARGE SCALE GENOMIC DNA]</scope>
    <source>
        <strain evidence="2 3">GYSZ_1</strain>
    </source>
</reference>
<dbReference type="KEGG" id="sulg:FJR48_00740"/>
<keyword evidence="3" id="KW-1185">Reference proteome</keyword>
<dbReference type="OrthoDB" id="9802771at2"/>
<dbReference type="Proteomes" id="UP000326944">
    <property type="component" value="Chromosome"/>
</dbReference>
<dbReference type="PANTHER" id="PTHR43755:SF1">
    <property type="entry name" value="FAD-DEPENDENT PYRIDINE NUCLEOTIDE-DISULPHIDE OXIDOREDUCTASE"/>
    <property type="match status" value="1"/>
</dbReference>
<accession>A0A5P8NY39</accession>
<dbReference type="Gene3D" id="3.50.50.100">
    <property type="match status" value="1"/>
</dbReference>
<dbReference type="AlphaFoldDB" id="A0A5P8NY39"/>
<dbReference type="EMBL" id="CP043617">
    <property type="protein sequence ID" value="QFR48327.1"/>
    <property type="molecule type" value="Genomic_DNA"/>
</dbReference>
<name>A0A5P8NY39_9BACT</name>
<dbReference type="RefSeq" id="WP_152306270.1">
    <property type="nucleotide sequence ID" value="NZ_CP043617.1"/>
</dbReference>
<dbReference type="InterPro" id="IPR036188">
    <property type="entry name" value="FAD/NAD-bd_sf"/>
</dbReference>
<sequence length="394" mass="43973">MKKVTILGGGFAGLEAAIYLKKYSFDVTLISDRDFLYIYPTSIWIPTGEASFEDNKLNLKELSDIHGFNLLVDKVTAVDAKQNSYTLEREGTKSDYDYLVVALGASKTPANGIENTLSICAEPKQSLALKDRLDALIEKGSGELCFGFGGNPKDMSAVRGGPAFELIFNVHNHLKKKGLRENFKLTFFAPMSEPGKKMGEKSLKMMDMFFKRLNINKHFGKKIKSFESESIIFEDDSKLNSDLTMFIAAGMGNTLLENSGLSLSDAGFVNIDNFCRAKLDNGELSDNIFAIGDVAALEGYDWRAKQGHIAEVMARNTAHNIMQIENNQNNLEGYQEHINILCVMDTGDGAAFVYRDSKKSMMLPMPIVGHWLKKGWGLYYKLSKKNKIPRLPFM</sequence>
<protein>
    <submittedName>
        <fullName evidence="2">Sulfide:quinone reductase</fullName>
    </submittedName>
</protein>
<dbReference type="PANTHER" id="PTHR43755">
    <property type="match status" value="1"/>
</dbReference>